<evidence type="ECO:0000313" key="2">
    <source>
        <dbReference type="Proteomes" id="UP000036923"/>
    </source>
</evidence>
<reference evidence="2" key="1">
    <citation type="submission" date="2015-07" db="EMBL/GenBank/DDBJ databases">
        <title>Near-Complete Genome Sequence of the Cellulolytic Bacterium Bacteroides (Pseudobacteroides) cellulosolvens ATCC 35603.</title>
        <authorList>
            <person name="Dassa B."/>
            <person name="Utturkar S.M."/>
            <person name="Klingeman D.M."/>
            <person name="Hurt R.A."/>
            <person name="Keller M."/>
            <person name="Xu J."/>
            <person name="Reddy Y.H.K."/>
            <person name="Borovok I."/>
            <person name="Grinberg I.R."/>
            <person name="Lamed R."/>
            <person name="Zhivin O."/>
            <person name="Bayer E.A."/>
            <person name="Brown S.D."/>
        </authorList>
    </citation>
    <scope>NUCLEOTIDE SEQUENCE [LARGE SCALE GENOMIC DNA]</scope>
    <source>
        <strain evidence="2">DSM 2933</strain>
    </source>
</reference>
<dbReference type="STRING" id="398512.Bccel_4068"/>
<dbReference type="AlphaFoldDB" id="A0A0L6JSX6"/>
<accession>A0A0L6JSX6</accession>
<dbReference type="EMBL" id="LGTC01000001">
    <property type="protein sequence ID" value="KNY28794.1"/>
    <property type="molecule type" value="Genomic_DNA"/>
</dbReference>
<sequence length="47" mass="5593">MYILNNKFMEQLNIKAGLSDRPSTYEGIYWLSPLLNKCKVRLNEQRC</sequence>
<protein>
    <submittedName>
        <fullName evidence="1">Uncharacterized protein</fullName>
    </submittedName>
</protein>
<gene>
    <name evidence="1" type="ORF">Bccel_4068</name>
</gene>
<comment type="caution">
    <text evidence="1">The sequence shown here is derived from an EMBL/GenBank/DDBJ whole genome shotgun (WGS) entry which is preliminary data.</text>
</comment>
<name>A0A0L6JSX6_9FIRM</name>
<organism evidence="1 2">
    <name type="scientific">Pseudobacteroides cellulosolvens ATCC 35603 = DSM 2933</name>
    <dbReference type="NCBI Taxonomy" id="398512"/>
    <lineage>
        <taxon>Bacteria</taxon>
        <taxon>Bacillati</taxon>
        <taxon>Bacillota</taxon>
        <taxon>Clostridia</taxon>
        <taxon>Eubacteriales</taxon>
        <taxon>Oscillospiraceae</taxon>
        <taxon>Pseudobacteroides</taxon>
    </lineage>
</organism>
<proteinExistence type="predicted"/>
<evidence type="ECO:0000313" key="1">
    <source>
        <dbReference type="EMBL" id="KNY28794.1"/>
    </source>
</evidence>
<keyword evidence="2" id="KW-1185">Reference proteome</keyword>
<dbReference type="Proteomes" id="UP000036923">
    <property type="component" value="Unassembled WGS sequence"/>
</dbReference>